<proteinExistence type="predicted"/>
<accession>A0A4C1U0Z1</accession>
<evidence type="ECO:0008006" key="3">
    <source>
        <dbReference type="Google" id="ProtNLM"/>
    </source>
</evidence>
<evidence type="ECO:0000313" key="1">
    <source>
        <dbReference type="EMBL" id="GBP19949.1"/>
    </source>
</evidence>
<organism evidence="1 2">
    <name type="scientific">Eumeta variegata</name>
    <name type="common">Bagworm moth</name>
    <name type="synonym">Eumeta japonica</name>
    <dbReference type="NCBI Taxonomy" id="151549"/>
    <lineage>
        <taxon>Eukaryota</taxon>
        <taxon>Metazoa</taxon>
        <taxon>Ecdysozoa</taxon>
        <taxon>Arthropoda</taxon>
        <taxon>Hexapoda</taxon>
        <taxon>Insecta</taxon>
        <taxon>Pterygota</taxon>
        <taxon>Neoptera</taxon>
        <taxon>Endopterygota</taxon>
        <taxon>Lepidoptera</taxon>
        <taxon>Glossata</taxon>
        <taxon>Ditrysia</taxon>
        <taxon>Tineoidea</taxon>
        <taxon>Psychidae</taxon>
        <taxon>Oiketicinae</taxon>
        <taxon>Eumeta</taxon>
    </lineage>
</organism>
<dbReference type="Proteomes" id="UP000299102">
    <property type="component" value="Unassembled WGS sequence"/>
</dbReference>
<sequence length="96" mass="10928">MGKLELRAVIKQMCLKNLITERVKQHLQNTSGANALPYPAIARWCAEFERGRTSSNYGPRFGHSVTVVTEEMVEGVSERASDPKMLKQLSLQYRKF</sequence>
<name>A0A4C1U0Z1_EUMVA</name>
<keyword evidence="2" id="KW-1185">Reference proteome</keyword>
<reference evidence="1 2" key="1">
    <citation type="journal article" date="2019" name="Commun. Biol.">
        <title>The bagworm genome reveals a unique fibroin gene that provides high tensile strength.</title>
        <authorList>
            <person name="Kono N."/>
            <person name="Nakamura H."/>
            <person name="Ohtoshi R."/>
            <person name="Tomita M."/>
            <person name="Numata K."/>
            <person name="Arakawa K."/>
        </authorList>
    </citation>
    <scope>NUCLEOTIDE SEQUENCE [LARGE SCALE GENOMIC DNA]</scope>
</reference>
<evidence type="ECO:0000313" key="2">
    <source>
        <dbReference type="Proteomes" id="UP000299102"/>
    </source>
</evidence>
<comment type="caution">
    <text evidence="1">The sequence shown here is derived from an EMBL/GenBank/DDBJ whole genome shotgun (WGS) entry which is preliminary data.</text>
</comment>
<protein>
    <recommendedName>
        <fullName evidence="3">Mos1 transposase HTH domain-containing protein</fullName>
    </recommendedName>
</protein>
<dbReference type="AlphaFoldDB" id="A0A4C1U0Z1"/>
<dbReference type="EMBL" id="BGZK01000113">
    <property type="protein sequence ID" value="GBP19949.1"/>
    <property type="molecule type" value="Genomic_DNA"/>
</dbReference>
<gene>
    <name evidence="1" type="ORF">EVAR_11339_1</name>
</gene>